<comment type="caution">
    <text evidence="2">The sequence shown here is derived from an EMBL/GenBank/DDBJ whole genome shotgun (WGS) entry which is preliminary data.</text>
</comment>
<dbReference type="EMBL" id="SNRY01000233">
    <property type="protein sequence ID" value="KAA6344136.1"/>
    <property type="molecule type" value="Genomic_DNA"/>
</dbReference>
<sequence length="227" mass="24529">MTNYSKLGFTTLAMCLFVACSNDKGTEKQEKIIPVKIMNVEALRTTSSQSYVGTVEESVAVSLAFSGMGTVEQVLVSEGQRVRKGQLLATLNTATAENSYQSMFAKQQQAQDAYDRLVKVHETGSLPDIKLVEVETGLQQAKSMAAVAKKNLDDCHLVAPRDGVIAVRSVEVGSSAMPAVAAFKLVSVEKVNVKIAVPENEIGKIDEGQTARIEVPALDNTVFYRKN</sequence>
<dbReference type="GO" id="GO:0015562">
    <property type="term" value="F:efflux transmembrane transporter activity"/>
    <property type="evidence" value="ECO:0007669"/>
    <property type="project" value="TreeGrafter"/>
</dbReference>
<evidence type="ECO:0000313" key="2">
    <source>
        <dbReference type="EMBL" id="KAA6344136.1"/>
    </source>
</evidence>
<accession>A0A5J4SDG3</accession>
<dbReference type="AlphaFoldDB" id="A0A5J4SDG3"/>
<dbReference type="InterPro" id="IPR058647">
    <property type="entry name" value="BSH_CzcB-like"/>
</dbReference>
<dbReference type="SUPFAM" id="SSF111369">
    <property type="entry name" value="HlyD-like secretion proteins"/>
    <property type="match status" value="1"/>
</dbReference>
<dbReference type="Gene3D" id="2.40.30.170">
    <property type="match status" value="1"/>
</dbReference>
<feature type="domain" description="CzcB-like barrel-sandwich hybrid" evidence="1">
    <location>
        <begin position="68"/>
        <end position="184"/>
    </location>
</feature>
<dbReference type="PROSITE" id="PS51257">
    <property type="entry name" value="PROKAR_LIPOPROTEIN"/>
    <property type="match status" value="1"/>
</dbReference>
<reference evidence="2" key="1">
    <citation type="submission" date="2019-03" db="EMBL/GenBank/DDBJ databases">
        <title>Single cell metagenomics reveals metabolic interactions within the superorganism composed of flagellate Streblomastix strix and complex community of Bacteroidetes bacteria on its surface.</title>
        <authorList>
            <person name="Treitli S.C."/>
            <person name="Kolisko M."/>
            <person name="Husnik F."/>
            <person name="Keeling P."/>
            <person name="Hampl V."/>
        </authorList>
    </citation>
    <scope>NUCLEOTIDE SEQUENCE</scope>
    <source>
        <strain evidence="2">STM</strain>
    </source>
</reference>
<evidence type="ECO:0000259" key="1">
    <source>
        <dbReference type="Pfam" id="PF25973"/>
    </source>
</evidence>
<dbReference type="PANTHER" id="PTHR30469">
    <property type="entry name" value="MULTIDRUG RESISTANCE PROTEIN MDTA"/>
    <property type="match status" value="1"/>
</dbReference>
<gene>
    <name evidence="2" type="ORF">EZS27_008218</name>
</gene>
<proteinExistence type="predicted"/>
<name>A0A5J4SDG3_9ZZZZ</name>
<dbReference type="Pfam" id="PF25973">
    <property type="entry name" value="BSH_CzcB"/>
    <property type="match status" value="1"/>
</dbReference>
<dbReference type="GO" id="GO:1990281">
    <property type="term" value="C:efflux pump complex"/>
    <property type="evidence" value="ECO:0007669"/>
    <property type="project" value="TreeGrafter"/>
</dbReference>
<organism evidence="2">
    <name type="scientific">termite gut metagenome</name>
    <dbReference type="NCBI Taxonomy" id="433724"/>
    <lineage>
        <taxon>unclassified sequences</taxon>
        <taxon>metagenomes</taxon>
        <taxon>organismal metagenomes</taxon>
    </lineage>
</organism>
<protein>
    <submittedName>
        <fullName evidence="2">Efflux pump periplasmic linker BepF</fullName>
    </submittedName>
</protein>
<dbReference type="Gene3D" id="2.40.50.100">
    <property type="match status" value="1"/>
</dbReference>